<dbReference type="GO" id="GO:0003677">
    <property type="term" value="F:DNA binding"/>
    <property type="evidence" value="ECO:0007669"/>
    <property type="project" value="InterPro"/>
</dbReference>
<proteinExistence type="predicted"/>
<gene>
    <name evidence="4" type="ORF">LAX5112_01281</name>
</gene>
<dbReference type="InterPro" id="IPR013762">
    <property type="entry name" value="Integrase-like_cat_sf"/>
</dbReference>
<name>A0A0M6ZYI9_9HYPH</name>
<dbReference type="AlphaFoldDB" id="A0A0M6ZYI9"/>
<dbReference type="InterPro" id="IPR011010">
    <property type="entry name" value="DNA_brk_join_enz"/>
</dbReference>
<dbReference type="SUPFAM" id="SSF56349">
    <property type="entry name" value="DNA breaking-rejoining enzymes"/>
    <property type="match status" value="1"/>
</dbReference>
<feature type="domain" description="Tyr recombinase" evidence="3">
    <location>
        <begin position="168"/>
        <end position="335"/>
    </location>
</feature>
<evidence type="ECO:0000313" key="5">
    <source>
        <dbReference type="Proteomes" id="UP000053235"/>
    </source>
</evidence>
<dbReference type="Gene3D" id="1.10.443.10">
    <property type="entry name" value="Intergrase catalytic core"/>
    <property type="match status" value="1"/>
</dbReference>
<dbReference type="PROSITE" id="PS51898">
    <property type="entry name" value="TYR_RECOMBINASE"/>
    <property type="match status" value="1"/>
</dbReference>
<feature type="region of interest" description="Disordered" evidence="2">
    <location>
        <begin position="328"/>
        <end position="352"/>
    </location>
</feature>
<accession>A0A0M6ZYI9</accession>
<dbReference type="GO" id="GO:0006310">
    <property type="term" value="P:DNA recombination"/>
    <property type="evidence" value="ECO:0007669"/>
    <property type="project" value="UniProtKB-KW"/>
</dbReference>
<organism evidence="4 5">
    <name type="scientific">Roseibium alexandrii</name>
    <dbReference type="NCBI Taxonomy" id="388408"/>
    <lineage>
        <taxon>Bacteria</taxon>
        <taxon>Pseudomonadati</taxon>
        <taxon>Pseudomonadota</taxon>
        <taxon>Alphaproteobacteria</taxon>
        <taxon>Hyphomicrobiales</taxon>
        <taxon>Stappiaceae</taxon>
        <taxon>Roseibium</taxon>
    </lineage>
</organism>
<dbReference type="EMBL" id="CXWD01000004">
    <property type="protein sequence ID" value="CTQ67232.1"/>
    <property type="molecule type" value="Genomic_DNA"/>
</dbReference>
<reference evidence="5" key="1">
    <citation type="submission" date="2015-07" db="EMBL/GenBank/DDBJ databases">
        <authorList>
            <person name="Rodrigo-Torres Lidia"/>
            <person name="Arahal R.David."/>
        </authorList>
    </citation>
    <scope>NUCLEOTIDE SEQUENCE [LARGE SCALE GENOMIC DNA]</scope>
    <source>
        <strain evidence="5">CECT 5112</strain>
    </source>
</reference>
<evidence type="ECO:0000259" key="3">
    <source>
        <dbReference type="PROSITE" id="PS51898"/>
    </source>
</evidence>
<evidence type="ECO:0000256" key="1">
    <source>
        <dbReference type="ARBA" id="ARBA00023172"/>
    </source>
</evidence>
<protein>
    <submittedName>
        <fullName evidence="4">Site-specific recombinase XerD</fullName>
    </submittedName>
</protein>
<dbReference type="InterPro" id="IPR002104">
    <property type="entry name" value="Integrase_catalytic"/>
</dbReference>
<sequence>MPLEIYQRGRTWWIRGRTDGIDGYIKRSLKTSEEAVAKTKLREIERKAQQRAILGEDAPTEADELTFAAAVMIYDAKPADANYLMKVIPEIGHMKVKDITPKLVRGLGKKIYPKNATDTWRRQVVSPICAVINNAHENVKGVPAIRVKGYTSKERIAQDEARGKQSRKEKTPGSWEWLDKFRAEANPYMGALALFMFTTGARISQSVQVKPDDLDLKNGRLWLPASKGHQGQYVELIPEMIVTLAKLKPRGGRVFGYKSRHSVYGPWQTACKNAGIEYIAPHAAGRHGFGTETVVRQNLNPVDVAKAGRWSSPRILLDTYAHSEEGSANVRDAFTRRKTDSGTKPGHIKRVK</sequence>
<dbReference type="OrthoDB" id="7216962at2"/>
<dbReference type="RefSeq" id="WP_055671113.1">
    <property type="nucleotide sequence ID" value="NZ_CXWD01000004.1"/>
</dbReference>
<evidence type="ECO:0000313" key="4">
    <source>
        <dbReference type="EMBL" id="CTQ67232.1"/>
    </source>
</evidence>
<dbReference type="STRING" id="388408.LAX5112_01281"/>
<keyword evidence="5" id="KW-1185">Reference proteome</keyword>
<dbReference type="Pfam" id="PF00589">
    <property type="entry name" value="Phage_integrase"/>
    <property type="match status" value="1"/>
</dbReference>
<dbReference type="Proteomes" id="UP000053235">
    <property type="component" value="Unassembled WGS sequence"/>
</dbReference>
<keyword evidence="1" id="KW-0233">DNA recombination</keyword>
<evidence type="ECO:0000256" key="2">
    <source>
        <dbReference type="SAM" id="MobiDB-lite"/>
    </source>
</evidence>
<dbReference type="GO" id="GO:0015074">
    <property type="term" value="P:DNA integration"/>
    <property type="evidence" value="ECO:0007669"/>
    <property type="project" value="InterPro"/>
</dbReference>